<dbReference type="AlphaFoldDB" id="A0A370B4A1"/>
<name>A0A370B4A1_9ACTN</name>
<protein>
    <submittedName>
        <fullName evidence="1">Uncharacterized protein</fullName>
    </submittedName>
</protein>
<dbReference type="EMBL" id="QQNA01000308">
    <property type="protein sequence ID" value="RDG34566.1"/>
    <property type="molecule type" value="Genomic_DNA"/>
</dbReference>
<dbReference type="Proteomes" id="UP000253741">
    <property type="component" value="Unassembled WGS sequence"/>
</dbReference>
<keyword evidence="2" id="KW-1185">Reference proteome</keyword>
<dbReference type="RefSeq" id="WP_114627000.1">
    <property type="nucleotide sequence ID" value="NZ_QQNA01000308.1"/>
</dbReference>
<evidence type="ECO:0000313" key="1">
    <source>
        <dbReference type="EMBL" id="RDG34566.1"/>
    </source>
</evidence>
<gene>
    <name evidence="1" type="ORF">DVH02_30020</name>
</gene>
<organism evidence="1 2">
    <name type="scientific">Streptomyces corynorhini</name>
    <dbReference type="NCBI Taxonomy" id="2282652"/>
    <lineage>
        <taxon>Bacteria</taxon>
        <taxon>Bacillati</taxon>
        <taxon>Actinomycetota</taxon>
        <taxon>Actinomycetes</taxon>
        <taxon>Kitasatosporales</taxon>
        <taxon>Streptomycetaceae</taxon>
        <taxon>Streptomyces</taxon>
    </lineage>
</organism>
<reference evidence="1 2" key="1">
    <citation type="submission" date="2018-07" db="EMBL/GenBank/DDBJ databases">
        <title>Streptomyces species from bats.</title>
        <authorList>
            <person name="Dunlap C."/>
        </authorList>
    </citation>
    <scope>NUCLEOTIDE SEQUENCE [LARGE SCALE GENOMIC DNA]</scope>
    <source>
        <strain evidence="1 2">AC230</strain>
    </source>
</reference>
<evidence type="ECO:0000313" key="2">
    <source>
        <dbReference type="Proteomes" id="UP000253741"/>
    </source>
</evidence>
<accession>A0A370B4A1</accession>
<sequence>MAHTTALARKRRLASTIGVLVALIGLTAGTTGTASAAAAKKCIIEVAYEGKWIGIEYEC</sequence>
<comment type="caution">
    <text evidence="1">The sequence shown here is derived from an EMBL/GenBank/DDBJ whole genome shotgun (WGS) entry which is preliminary data.</text>
</comment>
<proteinExistence type="predicted"/>